<proteinExistence type="predicted"/>
<protein>
    <submittedName>
        <fullName evidence="1">Uncharacterized protein</fullName>
    </submittedName>
</protein>
<dbReference type="Proteomes" id="UP000249282">
    <property type="component" value="Unassembled WGS sequence"/>
</dbReference>
<evidence type="ECO:0000313" key="1">
    <source>
        <dbReference type="EMBL" id="PZQ90063.1"/>
    </source>
</evidence>
<gene>
    <name evidence="1" type="ORF">DI542_08765</name>
</gene>
<name>A0A2W5TFV8_ACIJO</name>
<dbReference type="AlphaFoldDB" id="A0A2W5TFV8"/>
<sequence>MSSSSVEKLKTYLSGLSVEGRKDFAKECLTTVGNLQQIIYVNKKCGAPLAIRIDKASKGEVPCDSLCPEADFDYLRNQALTV</sequence>
<evidence type="ECO:0000313" key="2">
    <source>
        <dbReference type="Proteomes" id="UP000249282"/>
    </source>
</evidence>
<reference evidence="1 2" key="1">
    <citation type="submission" date="2017-11" db="EMBL/GenBank/DDBJ databases">
        <title>Infants hospitalized years apart are colonized by the same room-sourced microbial strains.</title>
        <authorList>
            <person name="Brooks B."/>
            <person name="Olm M.R."/>
            <person name="Firek B.A."/>
            <person name="Baker R."/>
            <person name="Thomas B.C."/>
            <person name="Morowitz M.J."/>
            <person name="Banfield J.F."/>
        </authorList>
    </citation>
    <scope>NUCLEOTIDE SEQUENCE [LARGE SCALE GENOMIC DNA]</scope>
    <source>
        <strain evidence="1">S2_003_000_R3_20</strain>
    </source>
</reference>
<dbReference type="EMBL" id="QFQJ01000040">
    <property type="protein sequence ID" value="PZQ90063.1"/>
    <property type="molecule type" value="Genomic_DNA"/>
</dbReference>
<comment type="caution">
    <text evidence="1">The sequence shown here is derived from an EMBL/GenBank/DDBJ whole genome shotgun (WGS) entry which is preliminary data.</text>
</comment>
<organism evidence="1 2">
    <name type="scientific">Acinetobacter johnsonii</name>
    <dbReference type="NCBI Taxonomy" id="40214"/>
    <lineage>
        <taxon>Bacteria</taxon>
        <taxon>Pseudomonadati</taxon>
        <taxon>Pseudomonadota</taxon>
        <taxon>Gammaproteobacteria</taxon>
        <taxon>Moraxellales</taxon>
        <taxon>Moraxellaceae</taxon>
        <taxon>Acinetobacter</taxon>
    </lineage>
</organism>
<accession>A0A2W5TFV8</accession>
<dbReference type="RefSeq" id="WP_130234756.1">
    <property type="nucleotide sequence ID" value="NZ_CP045103.1"/>
</dbReference>